<gene>
    <name evidence="2" type="ORF">SAMN02745941_02836</name>
</gene>
<protein>
    <submittedName>
        <fullName evidence="2">Uncharacterized protein</fullName>
    </submittedName>
</protein>
<keyword evidence="1" id="KW-1133">Transmembrane helix</keyword>
<evidence type="ECO:0000313" key="3">
    <source>
        <dbReference type="Proteomes" id="UP000184241"/>
    </source>
</evidence>
<evidence type="ECO:0000313" key="2">
    <source>
        <dbReference type="EMBL" id="SHI22334.1"/>
    </source>
</evidence>
<feature type="transmembrane region" description="Helical" evidence="1">
    <location>
        <begin position="41"/>
        <end position="64"/>
    </location>
</feature>
<dbReference type="Proteomes" id="UP000184241">
    <property type="component" value="Unassembled WGS sequence"/>
</dbReference>
<reference evidence="2 3" key="1">
    <citation type="submission" date="2016-11" db="EMBL/GenBank/DDBJ databases">
        <authorList>
            <person name="Jaros S."/>
            <person name="Januszkiewicz K."/>
            <person name="Wedrychowicz H."/>
        </authorList>
    </citation>
    <scope>NUCLEOTIDE SEQUENCE [LARGE SCALE GENOMIC DNA]</scope>
    <source>
        <strain evidence="2 3">DSM 6191</strain>
    </source>
</reference>
<sequence>MINNLKNKNFVYGSALLLIMSFVYKTSSELGSKLDLSSEGYIIVSSMLDLLIKIILVAIISIGIKEWIEKS</sequence>
<keyword evidence="1" id="KW-0812">Transmembrane</keyword>
<proteinExistence type="predicted"/>
<keyword evidence="1" id="KW-0472">Membrane</keyword>
<dbReference type="EMBL" id="FQXU01000008">
    <property type="protein sequence ID" value="SHI22334.1"/>
    <property type="molecule type" value="Genomic_DNA"/>
</dbReference>
<name>A0A1M5ZDT5_9CLOT</name>
<evidence type="ECO:0000256" key="1">
    <source>
        <dbReference type="SAM" id="Phobius"/>
    </source>
</evidence>
<organism evidence="2 3">
    <name type="scientific">Clostridium intestinale DSM 6191</name>
    <dbReference type="NCBI Taxonomy" id="1121320"/>
    <lineage>
        <taxon>Bacteria</taxon>
        <taxon>Bacillati</taxon>
        <taxon>Bacillota</taxon>
        <taxon>Clostridia</taxon>
        <taxon>Eubacteriales</taxon>
        <taxon>Clostridiaceae</taxon>
        <taxon>Clostridium</taxon>
    </lineage>
</organism>
<dbReference type="AlphaFoldDB" id="A0A1M5ZDT5"/>
<accession>A0A1M5ZDT5</accession>